<dbReference type="CDD" id="cd01627">
    <property type="entry name" value="HAD_TPP"/>
    <property type="match status" value="1"/>
</dbReference>
<dbReference type="Gene3D" id="3.30.70.1020">
    <property type="entry name" value="Trehalose-6-phosphate phosphatase related protein, domain 2"/>
    <property type="match status" value="1"/>
</dbReference>
<dbReference type="SUPFAM" id="SSF53756">
    <property type="entry name" value="UDP-Glycosyltransferase/glycogen phosphorylase"/>
    <property type="match status" value="1"/>
</dbReference>
<dbReference type="InterPro" id="IPR036412">
    <property type="entry name" value="HAD-like_sf"/>
</dbReference>
<dbReference type="GO" id="GO:0005992">
    <property type="term" value="P:trehalose biosynthetic process"/>
    <property type="evidence" value="ECO:0007669"/>
    <property type="project" value="InterPro"/>
</dbReference>
<evidence type="ECO:0000256" key="2">
    <source>
        <dbReference type="ARBA" id="ARBA00006330"/>
    </source>
</evidence>
<organism evidence="3 4">
    <name type="scientific">Bemisia tabaci</name>
    <name type="common">Sweetpotato whitefly</name>
    <name type="synonym">Aleurodes tabaci</name>
    <dbReference type="NCBI Taxonomy" id="7038"/>
    <lineage>
        <taxon>Eukaryota</taxon>
        <taxon>Metazoa</taxon>
        <taxon>Ecdysozoa</taxon>
        <taxon>Arthropoda</taxon>
        <taxon>Hexapoda</taxon>
        <taxon>Insecta</taxon>
        <taxon>Pterygota</taxon>
        <taxon>Neoptera</taxon>
        <taxon>Paraneoptera</taxon>
        <taxon>Hemiptera</taxon>
        <taxon>Sternorrhyncha</taxon>
        <taxon>Aleyrodoidea</taxon>
        <taxon>Aleyrodidae</taxon>
        <taxon>Aleyrodinae</taxon>
        <taxon>Bemisia</taxon>
    </lineage>
</organism>
<dbReference type="InterPro" id="IPR023214">
    <property type="entry name" value="HAD_sf"/>
</dbReference>
<evidence type="ECO:0000313" key="4">
    <source>
        <dbReference type="Proteomes" id="UP001152759"/>
    </source>
</evidence>
<dbReference type="InterPro" id="IPR003337">
    <property type="entry name" value="Trehalose_PPase"/>
</dbReference>
<dbReference type="GO" id="GO:0003825">
    <property type="term" value="F:alpha,alpha-trehalose-phosphate synthase (UDP-forming) activity"/>
    <property type="evidence" value="ECO:0007669"/>
    <property type="project" value="TreeGrafter"/>
</dbReference>
<dbReference type="Gene3D" id="3.40.50.2000">
    <property type="entry name" value="Glycogen Phosphorylase B"/>
    <property type="match status" value="2"/>
</dbReference>
<dbReference type="AlphaFoldDB" id="A0A9P0AA69"/>
<dbReference type="NCBIfam" id="TIGR01484">
    <property type="entry name" value="HAD-SF-IIB"/>
    <property type="match status" value="1"/>
</dbReference>
<dbReference type="PANTHER" id="PTHR10788">
    <property type="entry name" value="TREHALOSE-6-PHOSPHATE SYNTHASE"/>
    <property type="match status" value="1"/>
</dbReference>
<evidence type="ECO:0000313" key="3">
    <source>
        <dbReference type="EMBL" id="CAH0386564.1"/>
    </source>
</evidence>
<gene>
    <name evidence="3" type="ORF">BEMITA_LOCUS5660</name>
</gene>
<dbReference type="EMBL" id="OU963864">
    <property type="protein sequence ID" value="CAH0386564.1"/>
    <property type="molecule type" value="Genomic_DNA"/>
</dbReference>
<name>A0A9P0AA69_BEMTA</name>
<proteinExistence type="inferred from homology"/>
<keyword evidence="4" id="KW-1185">Reference proteome</keyword>
<dbReference type="InterPro" id="IPR001830">
    <property type="entry name" value="Glyco_trans_20"/>
</dbReference>
<dbReference type="Pfam" id="PF00982">
    <property type="entry name" value="Glyco_transf_20"/>
    <property type="match status" value="1"/>
</dbReference>
<dbReference type="InterPro" id="IPR006379">
    <property type="entry name" value="HAD-SF_hydro_IIB"/>
</dbReference>
<evidence type="ECO:0008006" key="5">
    <source>
        <dbReference type="Google" id="ProtNLM"/>
    </source>
</evidence>
<dbReference type="Proteomes" id="UP001152759">
    <property type="component" value="Chromosome 3"/>
</dbReference>
<dbReference type="KEGG" id="btab:109031094"/>
<reference evidence="3" key="1">
    <citation type="submission" date="2021-12" db="EMBL/GenBank/DDBJ databases">
        <authorList>
            <person name="King R."/>
        </authorList>
    </citation>
    <scope>NUCLEOTIDE SEQUENCE</scope>
</reference>
<comment type="similarity">
    <text evidence="2">In the C-terminal section; belongs to the trehalose phosphatase family.</text>
</comment>
<dbReference type="NCBIfam" id="TIGR00685">
    <property type="entry name" value="T6PP"/>
    <property type="match status" value="1"/>
</dbReference>
<dbReference type="GO" id="GO:0004805">
    <property type="term" value="F:trehalose-phosphatase activity"/>
    <property type="evidence" value="ECO:0007669"/>
    <property type="project" value="TreeGrafter"/>
</dbReference>
<sequence length="724" mass="81404">MSSGKTVVVPRVVSKPLSDSYVILVSHTHHPRGNSDPLEVLSTVKPAICCNRGCWIHENFTKLGKDVALYNDFYRKSLRPLLNSIPIKESFKLESWLAFKEYNATYGADTIEHITTVVNDEKELRPVVVWLHDYQLLLAANTIRALAAERGLRVKIGLVLYKPFPAWDVFRICPWAEEILLGILACDVVGVQAESHRDNFIDSCRRRLGCRVDVAKGLVEHGSHACAVRVVPVGVPYAEVEEIARDPGIVSMTPSSDPSVKQIVSYDTKDRAGEALYKLQAFEALLAEYPEHVHKVEWVQVEDDTNLITPCEAYLQLSKAIEARLKKATVKIISDMKSKQSLISTLKNADVALIGSSLADEPCLVAKEFVASQIENPTGVLVLSNFSTAAETMKEALRCNPCHIKETAEVLHKALTMPEDERIVRMNFLKRREKLNEVFAWARSFISELEQYDGVRSSFEPVTLLEIDSYMRSYVGNCQKLAVLLDFDGTLAPLCPHPDLSKMPAQTRDVLEKLSKMPEVFIAMISGRNVNNLKEMVGIEGITYAGNHGMEILHSDGTKFVYKIPEDFIKRAEELFKGIEAKLCRDGAWLERKGSLMTYHYRSTPAELRPALIEETMALIKKAGFRGNMAHCSIEAKPPVQWNKGRAAVHILCKEFGHDWTDRIRVVFAGDDTTDEDAMEVLKGMAATFRIAPPTITKSWAERRVPDTLAIQTLLKWIERHYRT</sequence>
<accession>A0A9P0AA69</accession>
<dbReference type="Pfam" id="PF02358">
    <property type="entry name" value="Trehalose_PPase"/>
    <property type="match status" value="1"/>
</dbReference>
<comment type="similarity">
    <text evidence="1">In the N-terminal section; belongs to the glycosyltransferase 20 family.</text>
</comment>
<dbReference type="Gene3D" id="3.40.50.1000">
    <property type="entry name" value="HAD superfamily/HAD-like"/>
    <property type="match status" value="1"/>
</dbReference>
<dbReference type="GO" id="GO:0005829">
    <property type="term" value="C:cytosol"/>
    <property type="evidence" value="ECO:0007669"/>
    <property type="project" value="TreeGrafter"/>
</dbReference>
<protein>
    <recommendedName>
        <fullName evidence="5">Trehalose-phosphatase</fullName>
    </recommendedName>
</protein>
<evidence type="ECO:0000256" key="1">
    <source>
        <dbReference type="ARBA" id="ARBA00005409"/>
    </source>
</evidence>
<dbReference type="FunFam" id="3.40.50.1000:FF:000324">
    <property type="entry name" value="Putative Alpha,alpha-trehalose-phosphate synthase"/>
    <property type="match status" value="1"/>
</dbReference>
<dbReference type="PANTHER" id="PTHR10788:SF106">
    <property type="entry name" value="BCDNA.GH08860"/>
    <property type="match status" value="1"/>
</dbReference>
<dbReference type="SUPFAM" id="SSF56784">
    <property type="entry name" value="HAD-like"/>
    <property type="match status" value="1"/>
</dbReference>